<keyword evidence="7 9" id="KW-0456">Lyase</keyword>
<protein>
    <recommendedName>
        <fullName evidence="4 9">Carbonic anhydrase</fullName>
        <ecNumber evidence="4 9">4.2.1.1</ecNumber>
    </recommendedName>
</protein>
<evidence type="ECO:0000256" key="3">
    <source>
        <dbReference type="ARBA" id="ARBA00010718"/>
    </source>
</evidence>
<name>A0A427YEI9_9TREE</name>
<comment type="catalytic activity">
    <reaction evidence="8 9">
        <text>hydrogencarbonate + H(+) = CO2 + H2O</text>
        <dbReference type="Rhea" id="RHEA:10748"/>
        <dbReference type="ChEBI" id="CHEBI:15377"/>
        <dbReference type="ChEBI" id="CHEBI:15378"/>
        <dbReference type="ChEBI" id="CHEBI:16526"/>
        <dbReference type="ChEBI" id="CHEBI:17544"/>
        <dbReference type="EC" id="4.2.1.1"/>
    </reaction>
</comment>
<organism evidence="11 12">
    <name type="scientific">Saitozyma podzolica</name>
    <dbReference type="NCBI Taxonomy" id="1890683"/>
    <lineage>
        <taxon>Eukaryota</taxon>
        <taxon>Fungi</taxon>
        <taxon>Dikarya</taxon>
        <taxon>Basidiomycota</taxon>
        <taxon>Agaricomycotina</taxon>
        <taxon>Tremellomycetes</taxon>
        <taxon>Tremellales</taxon>
        <taxon>Trimorphomycetaceae</taxon>
        <taxon>Saitozyma</taxon>
    </lineage>
</organism>
<dbReference type="PROSITE" id="PS51257">
    <property type="entry name" value="PROKAR_LIPOPROTEIN"/>
    <property type="match status" value="1"/>
</dbReference>
<evidence type="ECO:0000256" key="1">
    <source>
        <dbReference type="ARBA" id="ARBA00001947"/>
    </source>
</evidence>
<accession>A0A427YEI9</accession>
<feature type="domain" description="Alpha-carbonic anhydrase" evidence="10">
    <location>
        <begin position="39"/>
        <end position="258"/>
    </location>
</feature>
<dbReference type="InterPro" id="IPR001148">
    <property type="entry name" value="CA_dom"/>
</dbReference>
<evidence type="ECO:0000256" key="8">
    <source>
        <dbReference type="ARBA" id="ARBA00048348"/>
    </source>
</evidence>
<dbReference type="InterPro" id="IPR023561">
    <property type="entry name" value="Carbonic_anhydrase_a-class"/>
</dbReference>
<dbReference type="PROSITE" id="PS00162">
    <property type="entry name" value="ALPHA_CA_1"/>
    <property type="match status" value="1"/>
</dbReference>
<keyword evidence="5 9" id="KW-0479">Metal-binding</keyword>
<evidence type="ECO:0000259" key="10">
    <source>
        <dbReference type="PROSITE" id="PS51144"/>
    </source>
</evidence>
<dbReference type="Gene3D" id="3.10.200.10">
    <property type="entry name" value="Alpha carbonic anhydrase"/>
    <property type="match status" value="1"/>
</dbReference>
<proteinExistence type="inferred from homology"/>
<keyword evidence="12" id="KW-1185">Reference proteome</keyword>
<dbReference type="InterPro" id="IPR018338">
    <property type="entry name" value="Carbonic_anhydrase_a-class_CS"/>
</dbReference>
<evidence type="ECO:0000256" key="5">
    <source>
        <dbReference type="ARBA" id="ARBA00022723"/>
    </source>
</evidence>
<evidence type="ECO:0000256" key="4">
    <source>
        <dbReference type="ARBA" id="ARBA00012925"/>
    </source>
</evidence>
<evidence type="ECO:0000313" key="12">
    <source>
        <dbReference type="Proteomes" id="UP000279259"/>
    </source>
</evidence>
<evidence type="ECO:0000256" key="7">
    <source>
        <dbReference type="ARBA" id="ARBA00023239"/>
    </source>
</evidence>
<dbReference type="PANTHER" id="PTHR18952">
    <property type="entry name" value="CARBONIC ANHYDRASE"/>
    <property type="match status" value="1"/>
</dbReference>
<dbReference type="AlphaFoldDB" id="A0A427YEI9"/>
<dbReference type="GO" id="GO:0008270">
    <property type="term" value="F:zinc ion binding"/>
    <property type="evidence" value="ECO:0007669"/>
    <property type="project" value="UniProtKB-UniRule"/>
</dbReference>
<dbReference type="SMART" id="SM01057">
    <property type="entry name" value="Carb_anhydrase"/>
    <property type="match status" value="1"/>
</dbReference>
<dbReference type="OrthoDB" id="429145at2759"/>
<comment type="function">
    <text evidence="2 9">Reversible hydration of carbon dioxide.</text>
</comment>
<dbReference type="CDD" id="cd03124">
    <property type="entry name" value="alpha_CA_prokaryotic_like"/>
    <property type="match status" value="1"/>
</dbReference>
<dbReference type="GO" id="GO:0004089">
    <property type="term" value="F:carbonate dehydratase activity"/>
    <property type="evidence" value="ECO:0007669"/>
    <property type="project" value="UniProtKB-UniRule"/>
</dbReference>
<evidence type="ECO:0000313" key="11">
    <source>
        <dbReference type="EMBL" id="RSH89528.1"/>
    </source>
</evidence>
<dbReference type="Pfam" id="PF00194">
    <property type="entry name" value="Carb_anhydrase"/>
    <property type="match status" value="1"/>
</dbReference>
<dbReference type="STRING" id="1890683.A0A427YEI9"/>
<feature type="chain" id="PRO_5025096204" description="Carbonic anhydrase" evidence="9">
    <location>
        <begin position="21"/>
        <end position="258"/>
    </location>
</feature>
<comment type="cofactor">
    <cofactor evidence="1 9">
        <name>Zn(2+)</name>
        <dbReference type="ChEBI" id="CHEBI:29105"/>
    </cofactor>
</comment>
<reference evidence="11 12" key="1">
    <citation type="submission" date="2018-11" db="EMBL/GenBank/DDBJ databases">
        <title>Genome sequence of Saitozyma podzolica DSM 27192.</title>
        <authorList>
            <person name="Aliyu H."/>
            <person name="Gorte O."/>
            <person name="Ochsenreither K."/>
        </authorList>
    </citation>
    <scope>NUCLEOTIDE SEQUENCE [LARGE SCALE GENOMIC DNA]</scope>
    <source>
        <strain evidence="11 12">DSM 27192</strain>
    </source>
</reference>
<evidence type="ECO:0000256" key="2">
    <source>
        <dbReference type="ARBA" id="ARBA00002904"/>
    </source>
</evidence>
<feature type="signal peptide" evidence="9">
    <location>
        <begin position="1"/>
        <end position="20"/>
    </location>
</feature>
<comment type="caution">
    <text evidence="11">The sequence shown here is derived from an EMBL/GenBank/DDBJ whole genome shotgun (WGS) entry which is preliminary data.</text>
</comment>
<dbReference type="EC" id="4.2.1.1" evidence="4 9"/>
<dbReference type="PROSITE" id="PS51144">
    <property type="entry name" value="ALPHA_CA_2"/>
    <property type="match status" value="1"/>
</dbReference>
<dbReference type="InterPro" id="IPR036398">
    <property type="entry name" value="CA_dom_sf"/>
</dbReference>
<sequence>MRGSILSTTLLSLLPASVMASCGHGLNFIHPRGAAVTIPNFDYGTTTGPENWHHIQESYMTCANGTHQSPILLSSTNSTVSPPGSINLHISPQKDVEFENLGTNVEVVCNGTLEAVNTTWKLAQFHFHAPSEHRVDYGHYEAEMHFVFAAADNSSRAAVLGFFVEVEKYNGTWLLESLFKHLPEIQTPGTSTTLVHGQSDHPPCTEGVLWFIGTKPLSLKIETYMALKNTVKTNNRFTQSYLGTTPVEGILETAAKGL</sequence>
<dbReference type="SUPFAM" id="SSF51069">
    <property type="entry name" value="Carbonic anhydrase"/>
    <property type="match status" value="1"/>
</dbReference>
<evidence type="ECO:0000256" key="6">
    <source>
        <dbReference type="ARBA" id="ARBA00022833"/>
    </source>
</evidence>
<dbReference type="Proteomes" id="UP000279259">
    <property type="component" value="Unassembled WGS sequence"/>
</dbReference>
<dbReference type="InterPro" id="IPR041891">
    <property type="entry name" value="Alpha_CA_prokaryot-like"/>
</dbReference>
<comment type="similarity">
    <text evidence="3 9">Belongs to the alpha-carbonic anhydrase family.</text>
</comment>
<keyword evidence="6 9" id="KW-0862">Zinc</keyword>
<keyword evidence="9" id="KW-0732">Signal</keyword>
<dbReference type="EMBL" id="RSCD01000013">
    <property type="protein sequence ID" value="RSH89528.1"/>
    <property type="molecule type" value="Genomic_DNA"/>
</dbReference>
<dbReference type="PANTHER" id="PTHR18952:SF265">
    <property type="entry name" value="CARBONIC ANHYDRASE"/>
    <property type="match status" value="1"/>
</dbReference>
<evidence type="ECO:0000256" key="9">
    <source>
        <dbReference type="RuleBase" id="RU367011"/>
    </source>
</evidence>
<gene>
    <name evidence="11" type="ORF">EHS25_002078</name>
</gene>